<feature type="coiled-coil region" evidence="1">
    <location>
        <begin position="279"/>
        <end position="306"/>
    </location>
</feature>
<reference evidence="3" key="1">
    <citation type="submission" date="2021-01" db="EMBL/GenBank/DDBJ databases">
        <authorList>
            <consortium name="Genoscope - CEA"/>
            <person name="William W."/>
        </authorList>
    </citation>
    <scope>NUCLEOTIDE SEQUENCE</scope>
</reference>
<comment type="caution">
    <text evidence="3">The sequence shown here is derived from an EMBL/GenBank/DDBJ whole genome shotgun (WGS) entry which is preliminary data.</text>
</comment>
<keyword evidence="4" id="KW-1185">Reference proteome</keyword>
<proteinExistence type="predicted"/>
<keyword evidence="1" id="KW-0175">Coiled coil</keyword>
<dbReference type="Proteomes" id="UP000688137">
    <property type="component" value="Unassembled WGS sequence"/>
</dbReference>
<name>A0A8S1M8Z7_PARPR</name>
<evidence type="ECO:0000256" key="2">
    <source>
        <dbReference type="SAM" id="MobiDB-lite"/>
    </source>
</evidence>
<feature type="region of interest" description="Disordered" evidence="2">
    <location>
        <begin position="224"/>
        <end position="268"/>
    </location>
</feature>
<dbReference type="AlphaFoldDB" id="A0A8S1M8Z7"/>
<evidence type="ECO:0000256" key="1">
    <source>
        <dbReference type="SAM" id="Coils"/>
    </source>
</evidence>
<dbReference type="OMA" id="HGQDEII"/>
<feature type="compositionally biased region" description="Basic residues" evidence="2">
    <location>
        <begin position="229"/>
        <end position="240"/>
    </location>
</feature>
<feature type="coiled-coil region" evidence="1">
    <location>
        <begin position="29"/>
        <end position="99"/>
    </location>
</feature>
<protein>
    <submittedName>
        <fullName evidence="3">Uncharacterized protein</fullName>
    </submittedName>
</protein>
<sequence>MQNILLPYTKELQRLENCLEGSQDSGAYLNPLQEQMQRAKQNVLRLESIHENKKKLQADYGARLQKLNDKLSQSMEQSLKKKETQLLALSNKLKKKNVRRKPRKMSAQEEIREIKEEITTKVELVEQVPQKIQQKKEVTIKETPTIKLAEPKHLDEFEFFKKLNKSMDAASQRKSQRLDNIKQRLHGQDEIIHQHLEKSNKTKEEQEQNRLTQIYNKLLNLTQKEQQKKSKNKIKQKKKSLQINMSSSESNKYTNTNRYEEQRSEPNRTVRSITQDIKFINVKQRLEKLQNEREQQVKTILDKHQQYSYRLQQNKLILDELSNTCQYYNFKIKEQYLL</sequence>
<evidence type="ECO:0000313" key="4">
    <source>
        <dbReference type="Proteomes" id="UP000688137"/>
    </source>
</evidence>
<accession>A0A8S1M8Z7</accession>
<feature type="compositionally biased region" description="Basic and acidic residues" evidence="2">
    <location>
        <begin position="258"/>
        <end position="268"/>
    </location>
</feature>
<dbReference type="EMBL" id="CAJJDM010000048">
    <property type="protein sequence ID" value="CAD8071734.1"/>
    <property type="molecule type" value="Genomic_DNA"/>
</dbReference>
<organism evidence="3 4">
    <name type="scientific">Paramecium primaurelia</name>
    <dbReference type="NCBI Taxonomy" id="5886"/>
    <lineage>
        <taxon>Eukaryota</taxon>
        <taxon>Sar</taxon>
        <taxon>Alveolata</taxon>
        <taxon>Ciliophora</taxon>
        <taxon>Intramacronucleata</taxon>
        <taxon>Oligohymenophorea</taxon>
        <taxon>Peniculida</taxon>
        <taxon>Parameciidae</taxon>
        <taxon>Paramecium</taxon>
    </lineage>
</organism>
<gene>
    <name evidence="3" type="ORF">PPRIM_AZ9-3.1.T0480025</name>
</gene>
<evidence type="ECO:0000313" key="3">
    <source>
        <dbReference type="EMBL" id="CAD8071734.1"/>
    </source>
</evidence>
<feature type="compositionally biased region" description="Polar residues" evidence="2">
    <location>
        <begin position="245"/>
        <end position="257"/>
    </location>
</feature>